<comment type="caution">
    <text evidence="1">The sequence shown here is derived from an EMBL/GenBank/DDBJ whole genome shotgun (WGS) entry which is preliminary data.</text>
</comment>
<protein>
    <submittedName>
        <fullName evidence="1">Uncharacterized protein</fullName>
    </submittedName>
</protein>
<proteinExistence type="predicted"/>
<organism evidence="1 2">
    <name type="scientific">Scylla paramamosain</name>
    <name type="common">Mud crab</name>
    <dbReference type="NCBI Taxonomy" id="85552"/>
    <lineage>
        <taxon>Eukaryota</taxon>
        <taxon>Metazoa</taxon>
        <taxon>Ecdysozoa</taxon>
        <taxon>Arthropoda</taxon>
        <taxon>Crustacea</taxon>
        <taxon>Multicrustacea</taxon>
        <taxon>Malacostraca</taxon>
        <taxon>Eumalacostraca</taxon>
        <taxon>Eucarida</taxon>
        <taxon>Decapoda</taxon>
        <taxon>Pleocyemata</taxon>
        <taxon>Brachyura</taxon>
        <taxon>Eubrachyura</taxon>
        <taxon>Portunoidea</taxon>
        <taxon>Portunidae</taxon>
        <taxon>Portuninae</taxon>
        <taxon>Scylla</taxon>
    </lineage>
</organism>
<accession>A0AAW0SQS7</accession>
<dbReference type="AlphaFoldDB" id="A0AAW0SQS7"/>
<dbReference type="EMBL" id="JARAKH010000047">
    <property type="protein sequence ID" value="KAK8377127.1"/>
    <property type="molecule type" value="Genomic_DNA"/>
</dbReference>
<gene>
    <name evidence="1" type="ORF">O3P69_013638</name>
</gene>
<keyword evidence="2" id="KW-1185">Reference proteome</keyword>
<reference evidence="1 2" key="1">
    <citation type="submission" date="2023-03" db="EMBL/GenBank/DDBJ databases">
        <title>High-quality genome of Scylla paramamosain provides insights in environmental adaptation.</title>
        <authorList>
            <person name="Zhang L."/>
        </authorList>
    </citation>
    <scope>NUCLEOTIDE SEQUENCE [LARGE SCALE GENOMIC DNA]</scope>
    <source>
        <strain evidence="1">LZ_2023a</strain>
        <tissue evidence="1">Muscle</tissue>
    </source>
</reference>
<evidence type="ECO:0000313" key="2">
    <source>
        <dbReference type="Proteomes" id="UP001487740"/>
    </source>
</evidence>
<sequence length="112" mass="11671">MPFIVALCHVVSPGVNSSGRVHIPVTLPTSSTPPISLPSHGPPRQCPRSCWCRRPCVSLRRLAAATVTAAAASVHSPLGSPRPREGAYTPSINAAATLDPAAENNIINMDSI</sequence>
<dbReference type="Proteomes" id="UP001487740">
    <property type="component" value="Unassembled WGS sequence"/>
</dbReference>
<evidence type="ECO:0000313" key="1">
    <source>
        <dbReference type="EMBL" id="KAK8377127.1"/>
    </source>
</evidence>
<name>A0AAW0SQS7_SCYPA</name>